<dbReference type="InterPro" id="IPR011006">
    <property type="entry name" value="CheY-like_superfamily"/>
</dbReference>
<evidence type="ECO:0000256" key="2">
    <source>
        <dbReference type="PROSITE-ProRule" id="PRU00169"/>
    </source>
</evidence>
<name>A0A2W5SFV0_ANCNO</name>
<dbReference type="GO" id="GO:0016791">
    <property type="term" value="F:phosphatase activity"/>
    <property type="evidence" value="ECO:0007669"/>
    <property type="project" value="TreeGrafter"/>
</dbReference>
<proteinExistence type="predicted"/>
<keyword evidence="1" id="KW-0378">Hydrolase</keyword>
<dbReference type="SUPFAM" id="SSF52172">
    <property type="entry name" value="CheY-like"/>
    <property type="match status" value="1"/>
</dbReference>
<dbReference type="PANTHER" id="PTHR43156:SF2">
    <property type="entry name" value="STAGE II SPORULATION PROTEIN E"/>
    <property type="match status" value="1"/>
</dbReference>
<keyword evidence="2" id="KW-0597">Phosphoprotein</keyword>
<dbReference type="SMART" id="SM00331">
    <property type="entry name" value="PP2C_SIG"/>
    <property type="match status" value="1"/>
</dbReference>
<dbReference type="Pfam" id="PF00072">
    <property type="entry name" value="Response_reg"/>
    <property type="match status" value="1"/>
</dbReference>
<evidence type="ECO:0000256" key="1">
    <source>
        <dbReference type="ARBA" id="ARBA00022801"/>
    </source>
</evidence>
<dbReference type="Proteomes" id="UP000248887">
    <property type="component" value="Unassembled WGS sequence"/>
</dbReference>
<dbReference type="InterPro" id="IPR052016">
    <property type="entry name" value="Bact_Sigma-Reg"/>
</dbReference>
<dbReference type="Pfam" id="PF07228">
    <property type="entry name" value="SpoIIE"/>
    <property type="match status" value="1"/>
</dbReference>
<reference evidence="4 5" key="1">
    <citation type="submission" date="2017-08" db="EMBL/GenBank/DDBJ databases">
        <title>Infants hospitalized years apart are colonized by the same room-sourced microbial strains.</title>
        <authorList>
            <person name="Brooks B."/>
            <person name="Olm M.R."/>
            <person name="Firek B.A."/>
            <person name="Baker R."/>
            <person name="Thomas B.C."/>
            <person name="Morowitz M.J."/>
            <person name="Banfield J.F."/>
        </authorList>
    </citation>
    <scope>NUCLEOTIDE SEQUENCE [LARGE SCALE GENOMIC DNA]</scope>
    <source>
        <strain evidence="4">S2_005_001_R2_27</strain>
    </source>
</reference>
<dbReference type="InterPro" id="IPR001789">
    <property type="entry name" value="Sig_transdc_resp-reg_receiver"/>
</dbReference>
<dbReference type="Gene3D" id="3.40.50.2300">
    <property type="match status" value="1"/>
</dbReference>
<feature type="modified residue" description="4-aspartylphosphate" evidence="2">
    <location>
        <position position="57"/>
    </location>
</feature>
<dbReference type="InterPro" id="IPR001932">
    <property type="entry name" value="PPM-type_phosphatase-like_dom"/>
</dbReference>
<dbReference type="PANTHER" id="PTHR43156">
    <property type="entry name" value="STAGE II SPORULATION PROTEIN E-RELATED"/>
    <property type="match status" value="1"/>
</dbReference>
<protein>
    <submittedName>
        <fullName evidence="4">Response regulator receiver protein</fullName>
    </submittedName>
</protein>
<accession>A0A2W5SFV0</accession>
<comment type="caution">
    <text evidence="4">The sequence shown here is derived from an EMBL/GenBank/DDBJ whole genome shotgun (WGS) entry which is preliminary data.</text>
</comment>
<dbReference type="InterPro" id="IPR036457">
    <property type="entry name" value="PPM-type-like_dom_sf"/>
</dbReference>
<feature type="domain" description="Response regulatory" evidence="3">
    <location>
        <begin position="7"/>
        <end position="124"/>
    </location>
</feature>
<dbReference type="SUPFAM" id="SSF81606">
    <property type="entry name" value="PP2C-like"/>
    <property type="match status" value="1"/>
</dbReference>
<dbReference type="PROSITE" id="PS50110">
    <property type="entry name" value="RESPONSE_REGULATORY"/>
    <property type="match status" value="1"/>
</dbReference>
<evidence type="ECO:0000259" key="3">
    <source>
        <dbReference type="PROSITE" id="PS50110"/>
    </source>
</evidence>
<organism evidence="4 5">
    <name type="scientific">Ancylobacter novellus</name>
    <name type="common">Thiobacillus novellus</name>
    <dbReference type="NCBI Taxonomy" id="921"/>
    <lineage>
        <taxon>Bacteria</taxon>
        <taxon>Pseudomonadati</taxon>
        <taxon>Pseudomonadota</taxon>
        <taxon>Alphaproteobacteria</taxon>
        <taxon>Hyphomicrobiales</taxon>
        <taxon>Xanthobacteraceae</taxon>
        <taxon>Ancylobacter</taxon>
    </lineage>
</organism>
<dbReference type="SMART" id="SM00448">
    <property type="entry name" value="REC"/>
    <property type="match status" value="1"/>
</dbReference>
<dbReference type="GO" id="GO:0000160">
    <property type="term" value="P:phosphorelay signal transduction system"/>
    <property type="evidence" value="ECO:0007669"/>
    <property type="project" value="InterPro"/>
</dbReference>
<evidence type="ECO:0000313" key="5">
    <source>
        <dbReference type="Proteomes" id="UP000248887"/>
    </source>
</evidence>
<dbReference type="EMBL" id="QFQD01000040">
    <property type="protein sequence ID" value="PZQ81747.1"/>
    <property type="molecule type" value="Genomic_DNA"/>
</dbReference>
<evidence type="ECO:0000313" key="4">
    <source>
        <dbReference type="EMBL" id="PZQ81747.1"/>
    </source>
</evidence>
<dbReference type="Gene3D" id="3.60.40.10">
    <property type="entry name" value="PPM-type phosphatase domain"/>
    <property type="match status" value="1"/>
</dbReference>
<dbReference type="AlphaFoldDB" id="A0A2W5SFV0"/>
<sequence>MAGQNASILVVDDVPENRDLLIRRLSRLGYSHFDQAADGNEALAAIARTRYDLVLLDIMMPDLDGFGVLEALKADGRINDLPVIVISALNEIDPVVRCIELGADDFLFKPFNPILLRARVTATLEKKALRDQTRDELHRKQIELNEARTLQLALVPPSFRGEVAGRSLAVDVLLLPAKEVGGDLVDYFPVGDELMVLAIGDVSDKGAAAALMMARTHSIFRSLSARPDAVALFVDPARAVALANDALAKGNDGCMFVTFLLAVLHVPSGTLSYVRAGHVPPFLHSGGELTRLSGRGGPALGIVEEFPYRAATHQVMPGDRLLVVTDGFTEAQDRVGALYGEERLGALFAGTDAVPPGAVLAQMAGDVRTFEAGLPPFDDMAGILLTLPPDHGEH</sequence>
<gene>
    <name evidence="4" type="ORF">DI549_13280</name>
</gene>